<organism evidence="1 2">
    <name type="scientific">Priestia megaterium</name>
    <name type="common">Bacillus megaterium</name>
    <dbReference type="NCBI Taxonomy" id="1404"/>
    <lineage>
        <taxon>Bacteria</taxon>
        <taxon>Bacillati</taxon>
        <taxon>Bacillota</taxon>
        <taxon>Bacilli</taxon>
        <taxon>Bacillales</taxon>
        <taxon>Bacillaceae</taxon>
        <taxon>Priestia</taxon>
    </lineage>
</organism>
<protein>
    <submittedName>
        <fullName evidence="1">Uncharacterized protein</fullName>
    </submittedName>
</protein>
<reference evidence="1" key="1">
    <citation type="journal article" date="2024" name="Appl Microbiol">
        <title>Effect of kuratsuki Bacillus and Priestia on Taste of Sake.</title>
        <authorList>
            <person name="Kobayashi K."/>
            <person name="Nishida H."/>
        </authorList>
    </citation>
    <scope>NUCLEOTIDE SEQUENCE</scope>
    <source>
        <strain evidence="1">B-12</strain>
    </source>
</reference>
<accession>A0AAX6BKN5</accession>
<dbReference type="EMBL" id="BSYK01000001">
    <property type="protein sequence ID" value="GMG74274.1"/>
    <property type="molecule type" value="Genomic_DNA"/>
</dbReference>
<evidence type="ECO:0000313" key="2">
    <source>
        <dbReference type="Proteomes" id="UP001165240"/>
    </source>
</evidence>
<comment type="caution">
    <text evidence="1">The sequence shown here is derived from an EMBL/GenBank/DDBJ whole genome shotgun (WGS) entry which is preliminary data.</text>
</comment>
<dbReference type="Proteomes" id="UP001165240">
    <property type="component" value="Unassembled WGS sequence"/>
</dbReference>
<dbReference type="AlphaFoldDB" id="A0AAX6BKN5"/>
<evidence type="ECO:0000313" key="1">
    <source>
        <dbReference type="EMBL" id="GMG74274.1"/>
    </source>
</evidence>
<name>A0AAX6BKN5_PRIMG</name>
<proteinExistence type="predicted"/>
<gene>
    <name evidence="1" type="ORF">ShirakiTB12_27420</name>
</gene>
<sequence length="170" mass="20123">MNNRTNIEVDGKVAMIKYNYRFKYIEEFNMVVMDFDEEKSLEFASMINNPLGSDIPWRLSELKNDIENFIDLLKGNIPQYRHGGNASSIIAYKDFTIIEDPFYDEEEDEVEPVCKLETVEFVKIILVWAYETYKYKSQKGVISQEYAEIAMEWIEQMMAKVKSIEYSHYT</sequence>